<organism evidence="2 3">
    <name type="scientific">Macrophomina phaseolina</name>
    <dbReference type="NCBI Taxonomy" id="35725"/>
    <lineage>
        <taxon>Eukaryota</taxon>
        <taxon>Fungi</taxon>
        <taxon>Dikarya</taxon>
        <taxon>Ascomycota</taxon>
        <taxon>Pezizomycotina</taxon>
        <taxon>Dothideomycetes</taxon>
        <taxon>Dothideomycetes incertae sedis</taxon>
        <taxon>Botryosphaeriales</taxon>
        <taxon>Botryosphaeriaceae</taxon>
        <taxon>Macrophomina</taxon>
    </lineage>
</organism>
<name>A0ABQ8GUU4_9PEZI</name>
<dbReference type="InterPro" id="IPR032710">
    <property type="entry name" value="NTF2-like_dom_sf"/>
</dbReference>
<dbReference type="Gene3D" id="3.10.450.50">
    <property type="match status" value="1"/>
</dbReference>
<feature type="compositionally biased region" description="Low complexity" evidence="1">
    <location>
        <begin position="557"/>
        <end position="569"/>
    </location>
</feature>
<evidence type="ECO:0000313" key="2">
    <source>
        <dbReference type="EMBL" id="KAH7065019.1"/>
    </source>
</evidence>
<dbReference type="PANTHER" id="PTHR31723:SF10">
    <property type="entry name" value="PATHOGEN-RELATED PROTEIN"/>
    <property type="match status" value="1"/>
</dbReference>
<sequence>MCVRLAVSRTMPAQSQSYLSPPLPRLYSHLPLLLSLKSALSSSSHTRRLLLLLLLLLPPTPPALRSVPFSSPIPAILPEQPTPNAAMAAPDLQPPPAEPEAAALPDYLTDPNAVLKDDGVKWRYGRPPDYSKTRKVYAETKQMNHEAGSLIQLVENLVKNWEIEASFKPRLEDWRTVDAANYTFAINGNPPQTAEHMLKVGTYNAIIAPNEYYSPENSDFASSHKTFKRMMPTFAWEVLEVYSGPPHVSFRWRHWGTMKNDYVGFNDKGEKVTAKAHGGSIDIQGVTVATVDDKVRLRRVETWFDPMEMFRQIAPQGIVNKEPVARRVSPTPLVKRGATPEKSAQPAESAPVLRPVTYKSTEGDAAQPPKTEGVAQTDERKTEVAPVIQDFEPKILDQQSLPDRPADLPRVSLNSKDITSEETNEPLSESKVERKSELIVQTLQCPFARKLGQPVEVPLTDVTESAHPGQHGQSEEQRQQSSLPAYAPMQLAESERDHFHDFEQWHEASDVIDTALGCEPEKFHDAIELDHETSTTSSETGSWTAVTPPASDPPTPRRSTYSSSITSASEQGQASNEASPTEAFFQQCPADKLHPHPKDMEKAVSPQPGKGVAAAPDSEESRLTHLEMSKMTPLECPFLMNRE</sequence>
<accession>A0ABQ8GUU4</accession>
<reference evidence="2 3" key="1">
    <citation type="journal article" date="2021" name="Nat. Commun.">
        <title>Genetic determinants of endophytism in the Arabidopsis root mycobiome.</title>
        <authorList>
            <person name="Mesny F."/>
            <person name="Miyauchi S."/>
            <person name="Thiergart T."/>
            <person name="Pickel B."/>
            <person name="Atanasova L."/>
            <person name="Karlsson M."/>
            <person name="Huettel B."/>
            <person name="Barry K.W."/>
            <person name="Haridas S."/>
            <person name="Chen C."/>
            <person name="Bauer D."/>
            <person name="Andreopoulos W."/>
            <person name="Pangilinan J."/>
            <person name="LaButti K."/>
            <person name="Riley R."/>
            <person name="Lipzen A."/>
            <person name="Clum A."/>
            <person name="Drula E."/>
            <person name="Henrissat B."/>
            <person name="Kohler A."/>
            <person name="Grigoriev I.V."/>
            <person name="Martin F.M."/>
            <person name="Hacquard S."/>
        </authorList>
    </citation>
    <scope>NUCLEOTIDE SEQUENCE [LARGE SCALE GENOMIC DNA]</scope>
    <source>
        <strain evidence="2 3">MPI-SDFR-AT-0080</strain>
    </source>
</reference>
<comment type="caution">
    <text evidence="2">The sequence shown here is derived from an EMBL/GenBank/DDBJ whole genome shotgun (WGS) entry which is preliminary data.</text>
</comment>
<feature type="region of interest" description="Disordered" evidence="1">
    <location>
        <begin position="330"/>
        <end position="430"/>
    </location>
</feature>
<gene>
    <name evidence="2" type="ORF">B0J12DRAFT_638816</name>
</gene>
<dbReference type="Proteomes" id="UP000774617">
    <property type="component" value="Unassembled WGS sequence"/>
</dbReference>
<dbReference type="SUPFAM" id="SSF54427">
    <property type="entry name" value="NTF2-like"/>
    <property type="match status" value="1"/>
</dbReference>
<evidence type="ECO:0008006" key="4">
    <source>
        <dbReference type="Google" id="ProtNLM"/>
    </source>
</evidence>
<evidence type="ECO:0000313" key="3">
    <source>
        <dbReference type="Proteomes" id="UP000774617"/>
    </source>
</evidence>
<feature type="region of interest" description="Disordered" evidence="1">
    <location>
        <begin position="81"/>
        <end position="107"/>
    </location>
</feature>
<dbReference type="PANTHER" id="PTHR31723">
    <property type="entry name" value="PATHOGENESIS-RELATED FAMILY PROTEIN"/>
    <property type="match status" value="1"/>
</dbReference>
<feature type="region of interest" description="Disordered" evidence="1">
    <location>
        <begin position="531"/>
        <end position="629"/>
    </location>
</feature>
<feature type="compositionally biased region" description="Basic and acidic residues" evidence="1">
    <location>
        <begin position="591"/>
        <end position="602"/>
    </location>
</feature>
<dbReference type="EMBL" id="JAGTJR010000001">
    <property type="protein sequence ID" value="KAH7065019.1"/>
    <property type="molecule type" value="Genomic_DNA"/>
</dbReference>
<keyword evidence="3" id="KW-1185">Reference proteome</keyword>
<feature type="compositionally biased region" description="Basic and acidic residues" evidence="1">
    <location>
        <begin position="619"/>
        <end position="628"/>
    </location>
</feature>
<dbReference type="InterPro" id="IPR053218">
    <property type="entry name" value="Pathogen-related_defense"/>
</dbReference>
<evidence type="ECO:0000256" key="1">
    <source>
        <dbReference type="SAM" id="MobiDB-lite"/>
    </source>
</evidence>
<feature type="region of interest" description="Disordered" evidence="1">
    <location>
        <begin position="463"/>
        <end position="482"/>
    </location>
</feature>
<proteinExistence type="predicted"/>
<feature type="compositionally biased region" description="Polar residues" evidence="1">
    <location>
        <begin position="570"/>
        <end position="579"/>
    </location>
</feature>
<protein>
    <recommendedName>
        <fullName evidence="4">Pathogen-related protein</fullName>
    </recommendedName>
</protein>